<organism evidence="1 2">
    <name type="scientific">Neptunicoccus cionae</name>
    <dbReference type="NCBI Taxonomy" id="2035344"/>
    <lineage>
        <taxon>Bacteria</taxon>
        <taxon>Pseudomonadati</taxon>
        <taxon>Pseudomonadota</taxon>
        <taxon>Alphaproteobacteria</taxon>
        <taxon>Rhodobacterales</taxon>
        <taxon>Paracoccaceae</taxon>
        <taxon>Neptunicoccus</taxon>
    </lineage>
</organism>
<comment type="caution">
    <text evidence="1">The sequence shown here is derived from an EMBL/GenBank/DDBJ whole genome shotgun (WGS) entry which is preliminary data.</text>
</comment>
<proteinExistence type="predicted"/>
<evidence type="ECO:0000313" key="2">
    <source>
        <dbReference type="Proteomes" id="UP000628017"/>
    </source>
</evidence>
<reference evidence="1" key="1">
    <citation type="journal article" date="2014" name="Int. J. Syst. Evol. Microbiol.">
        <title>Complete genome sequence of Corynebacterium casei LMG S-19264T (=DSM 44701T), isolated from a smear-ripened cheese.</title>
        <authorList>
            <consortium name="US DOE Joint Genome Institute (JGI-PGF)"/>
            <person name="Walter F."/>
            <person name="Albersmeier A."/>
            <person name="Kalinowski J."/>
            <person name="Ruckert C."/>
        </authorList>
    </citation>
    <scope>NUCLEOTIDE SEQUENCE</scope>
    <source>
        <strain evidence="1">CGMCC 1.15880</strain>
    </source>
</reference>
<dbReference type="Proteomes" id="UP000628017">
    <property type="component" value="Unassembled WGS sequence"/>
</dbReference>
<accession>A0A916VS76</accession>
<reference evidence="1" key="2">
    <citation type="submission" date="2020-09" db="EMBL/GenBank/DDBJ databases">
        <authorList>
            <person name="Sun Q."/>
            <person name="Zhou Y."/>
        </authorList>
    </citation>
    <scope>NUCLEOTIDE SEQUENCE</scope>
    <source>
        <strain evidence="1">CGMCC 1.15880</strain>
    </source>
</reference>
<keyword evidence="2" id="KW-1185">Reference proteome</keyword>
<gene>
    <name evidence="1" type="ORF">GCM10011498_31010</name>
</gene>
<sequence length="141" mass="16395">MTEESIYQFVKDKLITHGVDKTPDGLLTLTDQKLFSLFVDLERAARESSFDAVQSASFKIEEYLSSLEKRQLMAFVYMYLKFSDFTPKRTLLDEPLEDGGVRKCTEYRRQVSDEEALIGLWARVKYDQEGERLLRVIYSAS</sequence>
<dbReference type="EMBL" id="BMKA01000004">
    <property type="protein sequence ID" value="GGA27711.1"/>
    <property type="molecule type" value="Genomic_DNA"/>
</dbReference>
<dbReference type="RefSeq" id="WP_188677342.1">
    <property type="nucleotide sequence ID" value="NZ_BMKA01000004.1"/>
</dbReference>
<protein>
    <submittedName>
        <fullName evidence="1">Uncharacterized protein</fullName>
    </submittedName>
</protein>
<dbReference type="AlphaFoldDB" id="A0A916VS76"/>
<evidence type="ECO:0000313" key="1">
    <source>
        <dbReference type="EMBL" id="GGA27711.1"/>
    </source>
</evidence>
<name>A0A916VS76_9RHOB</name>